<dbReference type="Proteomes" id="UP000475214">
    <property type="component" value="Unassembled WGS sequence"/>
</dbReference>
<comment type="caution">
    <text evidence="5">The sequence shown here is derived from an EMBL/GenBank/DDBJ whole genome shotgun (WGS) entry which is preliminary data.</text>
</comment>
<keyword evidence="2" id="KW-1133">Transmembrane helix</keyword>
<dbReference type="Gene3D" id="1.10.287.70">
    <property type="match status" value="1"/>
</dbReference>
<dbReference type="PANTHER" id="PTHR43833">
    <property type="entry name" value="POTASSIUM CHANNEL PROTEIN 2-RELATED-RELATED"/>
    <property type="match status" value="1"/>
</dbReference>
<dbReference type="InterPro" id="IPR036721">
    <property type="entry name" value="RCK_C_sf"/>
</dbReference>
<dbReference type="SUPFAM" id="SSF116726">
    <property type="entry name" value="TrkA C-terminal domain-like"/>
    <property type="match status" value="1"/>
</dbReference>
<evidence type="ECO:0000313" key="6">
    <source>
        <dbReference type="Proteomes" id="UP000475214"/>
    </source>
</evidence>
<evidence type="ECO:0000259" key="4">
    <source>
        <dbReference type="Pfam" id="PF07885"/>
    </source>
</evidence>
<feature type="transmembrane region" description="Helical" evidence="2">
    <location>
        <begin position="21"/>
        <end position="39"/>
    </location>
</feature>
<evidence type="ECO:0000259" key="3">
    <source>
        <dbReference type="Pfam" id="PF02254"/>
    </source>
</evidence>
<proteinExistence type="predicted"/>
<dbReference type="EMBL" id="JAAGOA010000005">
    <property type="protein sequence ID" value="NEE00375.1"/>
    <property type="molecule type" value="Genomic_DNA"/>
</dbReference>
<keyword evidence="2" id="KW-0472">Membrane</keyword>
<dbReference type="GO" id="GO:0006813">
    <property type="term" value="P:potassium ion transport"/>
    <property type="evidence" value="ECO:0007669"/>
    <property type="project" value="InterPro"/>
</dbReference>
<evidence type="ECO:0000256" key="2">
    <source>
        <dbReference type="SAM" id="Phobius"/>
    </source>
</evidence>
<dbReference type="InterPro" id="IPR003148">
    <property type="entry name" value="RCK_N"/>
</dbReference>
<evidence type="ECO:0000256" key="1">
    <source>
        <dbReference type="ARBA" id="ARBA00004651"/>
    </source>
</evidence>
<reference evidence="5 6" key="1">
    <citation type="submission" date="2020-02" db="EMBL/GenBank/DDBJ databases">
        <authorList>
            <person name="Li X.-J."/>
            <person name="Han X.-M."/>
        </authorList>
    </citation>
    <scope>NUCLEOTIDE SEQUENCE [LARGE SCALE GENOMIC DNA]</scope>
    <source>
        <strain evidence="5 6">CCTCC AB 2017055</strain>
    </source>
</reference>
<dbReference type="SUPFAM" id="SSF81324">
    <property type="entry name" value="Voltage-gated potassium channels"/>
    <property type="match status" value="1"/>
</dbReference>
<keyword evidence="2" id="KW-0812">Transmembrane</keyword>
<dbReference type="Pfam" id="PF02254">
    <property type="entry name" value="TrkA_N"/>
    <property type="match status" value="1"/>
</dbReference>
<evidence type="ECO:0000313" key="5">
    <source>
        <dbReference type="EMBL" id="NEE00375.1"/>
    </source>
</evidence>
<name>A0A6L9S4G6_9ACTN</name>
<feature type="domain" description="Potassium channel" evidence="4">
    <location>
        <begin position="48"/>
        <end position="101"/>
    </location>
</feature>
<feature type="domain" description="RCK N-terminal" evidence="3">
    <location>
        <begin position="132"/>
        <end position="227"/>
    </location>
</feature>
<dbReference type="AlphaFoldDB" id="A0A6L9S4G6"/>
<dbReference type="InterPro" id="IPR013099">
    <property type="entry name" value="K_chnl_dom"/>
</dbReference>
<dbReference type="GO" id="GO:0005886">
    <property type="term" value="C:plasma membrane"/>
    <property type="evidence" value="ECO:0007669"/>
    <property type="project" value="UniProtKB-SubCell"/>
</dbReference>
<dbReference type="InterPro" id="IPR036291">
    <property type="entry name" value="NAD(P)-bd_dom_sf"/>
</dbReference>
<dbReference type="Pfam" id="PF07885">
    <property type="entry name" value="Ion_trans_2"/>
    <property type="match status" value="1"/>
</dbReference>
<comment type="subcellular location">
    <subcellularLocation>
        <location evidence="1">Cell membrane</location>
        <topology evidence="1">Multi-pass membrane protein</topology>
    </subcellularLocation>
</comment>
<dbReference type="SUPFAM" id="SSF51735">
    <property type="entry name" value="NAD(P)-binding Rossmann-fold domains"/>
    <property type="match status" value="1"/>
</dbReference>
<sequence length="355" mass="39205">MLIILTRLKRRLVKWRTGVPAVAVMVSVFLTSWPLMAWVEPAGSAIVEPQNYWWWFIVTGSTVGYGDFYPETAGGHIVGVYVIIGSITALTTLITQLVGVVEKAKGRRMQGALTVDRSDHVVVLGYVPGRTERILHGLPSEGGRRVVLCAWDEVDQHPLPDRDIEFVRGDLSDPDVLQRAGVQRAHSVLVDARDDNEALAMVVSVHHVNPRAHVVVTLRDISRANHFTYVSESIRCVQWHVPRMATEELQDPGITQVYAELMTYGGGNTYSMRLPETLDAVTYGACQAGLGQRYDVTVLAVRIDGQLLISPSWQTRLPSGAVVYYVGRARLSDDQVVAAVQARDGSRQLIQNAAE</sequence>
<dbReference type="PANTHER" id="PTHR43833:SF9">
    <property type="entry name" value="POTASSIUM CHANNEL PROTEIN YUGO-RELATED"/>
    <property type="match status" value="1"/>
</dbReference>
<gene>
    <name evidence="5" type="ORF">G1H10_09355</name>
</gene>
<organism evidence="5 6">
    <name type="scientific">Phytoactinopolyspora halotolerans</name>
    <dbReference type="NCBI Taxonomy" id="1981512"/>
    <lineage>
        <taxon>Bacteria</taxon>
        <taxon>Bacillati</taxon>
        <taxon>Actinomycetota</taxon>
        <taxon>Actinomycetes</taxon>
        <taxon>Jiangellales</taxon>
        <taxon>Jiangellaceae</taxon>
        <taxon>Phytoactinopolyspora</taxon>
    </lineage>
</organism>
<keyword evidence="6" id="KW-1185">Reference proteome</keyword>
<protein>
    <submittedName>
        <fullName evidence="5">Ion transporter</fullName>
    </submittedName>
</protein>
<dbReference type="InterPro" id="IPR050721">
    <property type="entry name" value="Trk_Ktr_HKT_K-transport"/>
</dbReference>
<feature type="transmembrane region" description="Helical" evidence="2">
    <location>
        <begin position="78"/>
        <end position="101"/>
    </location>
</feature>
<accession>A0A6L9S4G6</accession>
<dbReference type="Gene3D" id="3.40.50.720">
    <property type="entry name" value="NAD(P)-binding Rossmann-like Domain"/>
    <property type="match status" value="1"/>
</dbReference>